<organism evidence="8 9">
    <name type="scientific">Tissierella creatinophila DSM 6911</name>
    <dbReference type="NCBI Taxonomy" id="1123403"/>
    <lineage>
        <taxon>Bacteria</taxon>
        <taxon>Bacillati</taxon>
        <taxon>Bacillota</taxon>
        <taxon>Tissierellia</taxon>
        <taxon>Tissierellales</taxon>
        <taxon>Tissierellaceae</taxon>
        <taxon>Tissierella</taxon>
    </lineage>
</organism>
<dbReference type="Pfam" id="PF00849">
    <property type="entry name" value="PseudoU_synth_2"/>
    <property type="match status" value="1"/>
</dbReference>
<dbReference type="CDD" id="cd02869">
    <property type="entry name" value="PseudoU_synth_RluA_like"/>
    <property type="match status" value="1"/>
</dbReference>
<dbReference type="Pfam" id="PF01479">
    <property type="entry name" value="S4"/>
    <property type="match status" value="1"/>
</dbReference>
<dbReference type="RefSeq" id="WP_075728177.1">
    <property type="nucleotide sequence ID" value="NZ_LTDM01000064.1"/>
</dbReference>
<dbReference type="SUPFAM" id="SSF55120">
    <property type="entry name" value="Pseudouridine synthase"/>
    <property type="match status" value="1"/>
</dbReference>
<evidence type="ECO:0000313" key="9">
    <source>
        <dbReference type="Proteomes" id="UP000186112"/>
    </source>
</evidence>
<dbReference type="InterPro" id="IPR020103">
    <property type="entry name" value="PsdUridine_synth_cat_dom_sf"/>
</dbReference>
<accession>A0A1U7M3C3</accession>
<proteinExistence type="inferred from homology"/>
<dbReference type="SMART" id="SM00363">
    <property type="entry name" value="S4"/>
    <property type="match status" value="1"/>
</dbReference>
<dbReference type="OrthoDB" id="9807829at2"/>
<name>A0A1U7M3C3_TISCR</name>
<comment type="similarity">
    <text evidence="2 6">Belongs to the pseudouridine synthase RluA family.</text>
</comment>
<keyword evidence="9" id="KW-1185">Reference proteome</keyword>
<dbReference type="PANTHER" id="PTHR21600">
    <property type="entry name" value="MITOCHONDRIAL RNA PSEUDOURIDINE SYNTHASE"/>
    <property type="match status" value="1"/>
</dbReference>
<dbReference type="InterPro" id="IPR002942">
    <property type="entry name" value="S4_RNA-bd"/>
</dbReference>
<dbReference type="InterPro" id="IPR036986">
    <property type="entry name" value="S4_RNA-bd_sf"/>
</dbReference>
<dbReference type="GO" id="GO:0003723">
    <property type="term" value="F:RNA binding"/>
    <property type="evidence" value="ECO:0007669"/>
    <property type="project" value="UniProtKB-KW"/>
</dbReference>
<feature type="domain" description="RNA-binding S4" evidence="7">
    <location>
        <begin position="14"/>
        <end position="78"/>
    </location>
</feature>
<dbReference type="EMBL" id="LTDM01000064">
    <property type="protein sequence ID" value="OLS01698.1"/>
    <property type="molecule type" value="Genomic_DNA"/>
</dbReference>
<dbReference type="Gene3D" id="3.30.2350.10">
    <property type="entry name" value="Pseudouridine synthase"/>
    <property type="match status" value="1"/>
</dbReference>
<dbReference type="PANTHER" id="PTHR21600:SF44">
    <property type="entry name" value="RIBOSOMAL LARGE SUBUNIT PSEUDOURIDINE SYNTHASE D"/>
    <property type="match status" value="1"/>
</dbReference>
<dbReference type="EC" id="5.4.99.-" evidence="6"/>
<dbReference type="PROSITE" id="PS01129">
    <property type="entry name" value="PSI_RLU"/>
    <property type="match status" value="1"/>
</dbReference>
<dbReference type="AlphaFoldDB" id="A0A1U7M3C3"/>
<dbReference type="SUPFAM" id="SSF55174">
    <property type="entry name" value="Alpha-L RNA-binding motif"/>
    <property type="match status" value="1"/>
</dbReference>
<dbReference type="InterPro" id="IPR006225">
    <property type="entry name" value="PsdUridine_synth_RluC/D"/>
</dbReference>
<sequence length="300" mass="34520">MKKIEINIEEERLERLDYYLSTILNDISRTEIQRLIKEGNILVNGSIKKPKYLLKIRDNIVIEIPSDAKHEILPQNIPLNIIYQDEDLAIIDKPQGMIVHPATGNYSNTLVNALLYNFKELSSIGGEIRPGIIHRLDKNTSGLLIIAKNNFSHEVLSESLKNRDVKREYIALVKGVIKEDTGVINEPIGRNTKDRKKMSVVHKNGKAAITHYEVLERFEKYTLVKAKLETGRTHQIRVHFSYIKHPIVGDTIYSHKDEFNLKGQLLHSICVGFIHPRNGQYLEFNTEIPKRFKGVIKKLK</sequence>
<comment type="function">
    <text evidence="6">Responsible for synthesis of pseudouridine from uracil.</text>
</comment>
<dbReference type="CDD" id="cd00165">
    <property type="entry name" value="S4"/>
    <property type="match status" value="1"/>
</dbReference>
<dbReference type="GO" id="GO:0120159">
    <property type="term" value="F:rRNA pseudouridine synthase activity"/>
    <property type="evidence" value="ECO:0007669"/>
    <property type="project" value="UniProtKB-ARBA"/>
</dbReference>
<evidence type="ECO:0000256" key="6">
    <source>
        <dbReference type="RuleBase" id="RU362028"/>
    </source>
</evidence>
<evidence type="ECO:0000256" key="3">
    <source>
        <dbReference type="ARBA" id="ARBA00023235"/>
    </source>
</evidence>
<dbReference type="NCBIfam" id="TIGR00005">
    <property type="entry name" value="rluA_subfam"/>
    <property type="match status" value="1"/>
</dbReference>
<gene>
    <name evidence="8" type="primary">rluD_2</name>
    <name evidence="8" type="ORF">TICRE_22980</name>
</gene>
<dbReference type="InterPro" id="IPR006224">
    <property type="entry name" value="PsdUridine_synth_RluA-like_CS"/>
</dbReference>
<evidence type="ECO:0000256" key="4">
    <source>
        <dbReference type="PIRSR" id="PIRSR606225-1"/>
    </source>
</evidence>
<dbReference type="PROSITE" id="PS50889">
    <property type="entry name" value="S4"/>
    <property type="match status" value="1"/>
</dbReference>
<dbReference type="GO" id="GO:0000455">
    <property type="term" value="P:enzyme-directed rRNA pseudouridine synthesis"/>
    <property type="evidence" value="ECO:0007669"/>
    <property type="project" value="UniProtKB-ARBA"/>
</dbReference>
<comment type="caution">
    <text evidence="8">The sequence shown here is derived from an EMBL/GenBank/DDBJ whole genome shotgun (WGS) entry which is preliminary data.</text>
</comment>
<keyword evidence="3 6" id="KW-0413">Isomerase</keyword>
<evidence type="ECO:0000256" key="1">
    <source>
        <dbReference type="ARBA" id="ARBA00000073"/>
    </source>
</evidence>
<evidence type="ECO:0000313" key="8">
    <source>
        <dbReference type="EMBL" id="OLS01698.1"/>
    </source>
</evidence>
<evidence type="ECO:0000259" key="7">
    <source>
        <dbReference type="SMART" id="SM00363"/>
    </source>
</evidence>
<evidence type="ECO:0000256" key="5">
    <source>
        <dbReference type="PROSITE-ProRule" id="PRU00182"/>
    </source>
</evidence>
<dbReference type="InterPro" id="IPR006145">
    <property type="entry name" value="PsdUridine_synth_RsuA/RluA"/>
</dbReference>
<reference evidence="8 9" key="1">
    <citation type="submission" date="2016-02" db="EMBL/GenBank/DDBJ databases">
        <title>Genome sequence of Tissierella creatinophila DSM 6911.</title>
        <authorList>
            <person name="Poehlein A."/>
            <person name="Daniel R."/>
        </authorList>
    </citation>
    <scope>NUCLEOTIDE SEQUENCE [LARGE SCALE GENOMIC DNA]</scope>
    <source>
        <strain evidence="8 9">DSM 6911</strain>
    </source>
</reference>
<feature type="active site" evidence="4">
    <location>
        <position position="137"/>
    </location>
</feature>
<keyword evidence="5" id="KW-0694">RNA-binding</keyword>
<comment type="catalytic activity">
    <reaction evidence="1 6">
        <text>a uridine in RNA = a pseudouridine in RNA</text>
        <dbReference type="Rhea" id="RHEA:48348"/>
        <dbReference type="Rhea" id="RHEA-COMP:12068"/>
        <dbReference type="Rhea" id="RHEA-COMP:12069"/>
        <dbReference type="ChEBI" id="CHEBI:65314"/>
        <dbReference type="ChEBI" id="CHEBI:65315"/>
    </reaction>
</comment>
<evidence type="ECO:0000256" key="2">
    <source>
        <dbReference type="ARBA" id="ARBA00010876"/>
    </source>
</evidence>
<dbReference type="Proteomes" id="UP000186112">
    <property type="component" value="Unassembled WGS sequence"/>
</dbReference>
<protein>
    <recommendedName>
        <fullName evidence="6">Pseudouridine synthase</fullName>
        <ecNumber evidence="6">5.4.99.-</ecNumber>
    </recommendedName>
</protein>
<dbReference type="Gene3D" id="3.10.290.10">
    <property type="entry name" value="RNA-binding S4 domain"/>
    <property type="match status" value="1"/>
</dbReference>
<dbReference type="InterPro" id="IPR050188">
    <property type="entry name" value="RluA_PseudoU_synthase"/>
</dbReference>